<feature type="binding site" evidence="2">
    <location>
        <position position="82"/>
    </location>
    <ligand>
        <name>4-amino-2-methyl-5-(diphosphooxymethyl)pyrimidine</name>
        <dbReference type="ChEBI" id="CHEBI:57841"/>
    </ligand>
</feature>
<evidence type="ECO:0000256" key="4">
    <source>
        <dbReference type="RuleBase" id="RU004253"/>
    </source>
</evidence>
<dbReference type="PANTHER" id="PTHR20857">
    <property type="entry name" value="THIAMINE-PHOSPHATE PYROPHOSPHORYLASE"/>
    <property type="match status" value="1"/>
</dbReference>
<comment type="catalytic activity">
    <reaction evidence="2 3">
        <text>4-methyl-5-(2-phosphooxyethyl)-thiazole + 4-amino-2-methyl-5-(diphosphooxymethyl)pyrimidine + H(+) = thiamine phosphate + diphosphate</text>
        <dbReference type="Rhea" id="RHEA:22328"/>
        <dbReference type="ChEBI" id="CHEBI:15378"/>
        <dbReference type="ChEBI" id="CHEBI:33019"/>
        <dbReference type="ChEBI" id="CHEBI:37575"/>
        <dbReference type="ChEBI" id="CHEBI:57841"/>
        <dbReference type="ChEBI" id="CHEBI:58296"/>
        <dbReference type="EC" id="2.5.1.3"/>
    </reaction>
</comment>
<comment type="function">
    <text evidence="2">Condenses 4-methyl-5-(beta-hydroxyethyl)thiazole monophosphate (THZ-P) and 2-methyl-4-amino-5-hydroxymethyl pyrimidine pyrophosphate (HMP-PP) to form thiamine monophosphate (TMP).</text>
</comment>
<evidence type="ECO:0000256" key="3">
    <source>
        <dbReference type="RuleBase" id="RU003826"/>
    </source>
</evidence>
<keyword evidence="1 2" id="KW-0784">Thiamine biosynthesis</keyword>
<gene>
    <name evidence="2 6" type="primary">thiE</name>
    <name evidence="6" type="ORF">LPT13_05195</name>
</gene>
<accession>A0ABS9WFW4</accession>
<dbReference type="HAMAP" id="MF_00097">
    <property type="entry name" value="TMP_synthase"/>
    <property type="match status" value="1"/>
</dbReference>
<dbReference type="InterPro" id="IPR034291">
    <property type="entry name" value="TMP_synthase"/>
</dbReference>
<dbReference type="InterPro" id="IPR022998">
    <property type="entry name" value="ThiamineP_synth_TenI"/>
</dbReference>
<feature type="binding site" evidence="2">
    <location>
        <begin position="147"/>
        <end position="149"/>
    </location>
    <ligand>
        <name>2-[(2R,5Z)-2-carboxy-4-methylthiazol-5(2H)-ylidene]ethyl phosphate</name>
        <dbReference type="ChEBI" id="CHEBI:62899"/>
    </ligand>
</feature>
<evidence type="ECO:0000256" key="1">
    <source>
        <dbReference type="ARBA" id="ARBA00022977"/>
    </source>
</evidence>
<dbReference type="Proteomes" id="UP001430755">
    <property type="component" value="Unassembled WGS sequence"/>
</dbReference>
<comment type="catalytic activity">
    <reaction evidence="2 3">
        <text>2-[(2R,5Z)-2-carboxy-4-methylthiazol-5(2H)-ylidene]ethyl phosphate + 4-amino-2-methyl-5-(diphosphooxymethyl)pyrimidine + 2 H(+) = thiamine phosphate + CO2 + diphosphate</text>
        <dbReference type="Rhea" id="RHEA:47844"/>
        <dbReference type="ChEBI" id="CHEBI:15378"/>
        <dbReference type="ChEBI" id="CHEBI:16526"/>
        <dbReference type="ChEBI" id="CHEBI:33019"/>
        <dbReference type="ChEBI" id="CHEBI:37575"/>
        <dbReference type="ChEBI" id="CHEBI:57841"/>
        <dbReference type="ChEBI" id="CHEBI:62899"/>
        <dbReference type="EC" id="2.5.1.3"/>
    </reaction>
</comment>
<sequence length="222" mass="22478">MPAATRGAWSPEDIRGAMRLYAVTDDAWLGGRTLTACVREALEGGATCVQLRQKGAPTAEVALRARALLPLCREFGVPLLVDDDVEAARVAGADGVHVGQSDVACAAARAALGADAVIGVSVQTVAQARAAEAAGADYLGVGAVVDTSTKPEAWVVPPAEFRAIAAAVDIPVVAIGGLNADTMPLLADYAVDGAAVVSAIFAADDIADATRELSRIMGETLG</sequence>
<feature type="binding site" evidence="2">
    <location>
        <begin position="197"/>
        <end position="198"/>
    </location>
    <ligand>
        <name>2-[(2R,5Z)-2-carboxy-4-methylthiazol-5(2H)-ylidene]ethyl phosphate</name>
        <dbReference type="ChEBI" id="CHEBI:62899"/>
    </ligand>
</feature>
<dbReference type="RefSeq" id="WP_242164214.1">
    <property type="nucleotide sequence ID" value="NZ_JAJMLW010000001.1"/>
</dbReference>
<keyword evidence="2" id="KW-0479">Metal-binding</keyword>
<evidence type="ECO:0000259" key="5">
    <source>
        <dbReference type="Pfam" id="PF02581"/>
    </source>
</evidence>
<dbReference type="NCBIfam" id="TIGR00693">
    <property type="entry name" value="thiE"/>
    <property type="match status" value="1"/>
</dbReference>
<feature type="binding site" evidence="2">
    <location>
        <position position="177"/>
    </location>
    <ligand>
        <name>2-[(2R,5Z)-2-carboxy-4-methylthiazol-5(2H)-ylidene]ethyl phosphate</name>
        <dbReference type="ChEBI" id="CHEBI:62899"/>
    </ligand>
</feature>
<keyword evidence="2" id="KW-0460">Magnesium</keyword>
<comment type="pathway">
    <text evidence="2 4">Cofactor biosynthesis; thiamine diphosphate biosynthesis; thiamine phosphate from 4-amino-2-methyl-5-diphosphomethylpyrimidine and 4-methyl-5-(2-phosphoethyl)-thiazole: step 1/1.</text>
</comment>
<comment type="catalytic activity">
    <reaction evidence="2 3">
        <text>2-(2-carboxy-4-methylthiazol-5-yl)ethyl phosphate + 4-amino-2-methyl-5-(diphosphooxymethyl)pyrimidine + 2 H(+) = thiamine phosphate + CO2 + diphosphate</text>
        <dbReference type="Rhea" id="RHEA:47848"/>
        <dbReference type="ChEBI" id="CHEBI:15378"/>
        <dbReference type="ChEBI" id="CHEBI:16526"/>
        <dbReference type="ChEBI" id="CHEBI:33019"/>
        <dbReference type="ChEBI" id="CHEBI:37575"/>
        <dbReference type="ChEBI" id="CHEBI:57841"/>
        <dbReference type="ChEBI" id="CHEBI:62890"/>
        <dbReference type="EC" id="2.5.1.3"/>
    </reaction>
</comment>
<dbReference type="PANTHER" id="PTHR20857:SF15">
    <property type="entry name" value="THIAMINE-PHOSPHATE SYNTHASE"/>
    <property type="match status" value="1"/>
</dbReference>
<keyword evidence="7" id="KW-1185">Reference proteome</keyword>
<evidence type="ECO:0000313" key="7">
    <source>
        <dbReference type="Proteomes" id="UP001430755"/>
    </source>
</evidence>
<protein>
    <recommendedName>
        <fullName evidence="2">Thiamine-phosphate synthase</fullName>
        <shortName evidence="2">TP synthase</shortName>
        <shortName evidence="2">TPS</shortName>
        <ecNumber evidence="2">2.5.1.3</ecNumber>
    </recommendedName>
    <alternativeName>
        <fullName evidence="2">Thiamine-phosphate pyrophosphorylase</fullName>
        <shortName evidence="2">TMP pyrophosphorylase</shortName>
        <shortName evidence="2">TMP-PPase</shortName>
    </alternativeName>
</protein>
<feature type="binding site" evidence="2">
    <location>
        <position position="102"/>
    </location>
    <ligand>
        <name>Mg(2+)</name>
        <dbReference type="ChEBI" id="CHEBI:18420"/>
    </ligand>
</feature>
<feature type="binding site" evidence="2">
    <location>
        <position position="150"/>
    </location>
    <ligand>
        <name>4-amino-2-methyl-5-(diphosphooxymethyl)pyrimidine</name>
        <dbReference type="ChEBI" id="CHEBI:57841"/>
    </ligand>
</feature>
<feature type="binding site" evidence="2">
    <location>
        <position position="121"/>
    </location>
    <ligand>
        <name>4-amino-2-methyl-5-(diphosphooxymethyl)pyrimidine</name>
        <dbReference type="ChEBI" id="CHEBI:57841"/>
    </ligand>
</feature>
<dbReference type="GO" id="GO:0004789">
    <property type="term" value="F:thiamine-phosphate diphosphorylase activity"/>
    <property type="evidence" value="ECO:0007669"/>
    <property type="project" value="UniProtKB-EC"/>
</dbReference>
<evidence type="ECO:0000256" key="2">
    <source>
        <dbReference type="HAMAP-Rule" id="MF_00097"/>
    </source>
</evidence>
<comment type="cofactor">
    <cofactor evidence="2">
        <name>Mg(2+)</name>
        <dbReference type="ChEBI" id="CHEBI:18420"/>
    </cofactor>
    <text evidence="2">Binds 1 Mg(2+) ion per subunit.</text>
</comment>
<dbReference type="EC" id="2.5.1.3" evidence="2"/>
<evidence type="ECO:0000313" key="6">
    <source>
        <dbReference type="EMBL" id="MCI2241753.1"/>
    </source>
</evidence>
<reference evidence="6" key="1">
    <citation type="submission" date="2021-11" db="EMBL/GenBank/DDBJ databases">
        <title>A Novel Adlercreutzia Species, isolated from a Allomyrina dichotoma larva feces.</title>
        <authorList>
            <person name="Suh M.K."/>
        </authorList>
    </citation>
    <scope>NUCLEOTIDE SEQUENCE</scope>
    <source>
        <strain evidence="6">JBNU-10</strain>
    </source>
</reference>
<proteinExistence type="inferred from homology"/>
<dbReference type="EMBL" id="JAJMLW010000001">
    <property type="protein sequence ID" value="MCI2241753.1"/>
    <property type="molecule type" value="Genomic_DNA"/>
</dbReference>
<comment type="similarity">
    <text evidence="2 3">Belongs to the thiamine-phosphate synthase family.</text>
</comment>
<comment type="caution">
    <text evidence="6">The sequence shown here is derived from an EMBL/GenBank/DDBJ whole genome shotgun (WGS) entry which is preliminary data.</text>
</comment>
<feature type="binding site" evidence="2">
    <location>
        <begin position="50"/>
        <end position="54"/>
    </location>
    <ligand>
        <name>4-amino-2-methyl-5-(diphosphooxymethyl)pyrimidine</name>
        <dbReference type="ChEBI" id="CHEBI:57841"/>
    </ligand>
</feature>
<name>A0ABS9WFW4_9ACTN</name>
<dbReference type="CDD" id="cd00564">
    <property type="entry name" value="TMP_TenI"/>
    <property type="match status" value="1"/>
</dbReference>
<organism evidence="6 7">
    <name type="scientific">Adlercreutzia faecimuris</name>
    <dbReference type="NCBI Taxonomy" id="2897341"/>
    <lineage>
        <taxon>Bacteria</taxon>
        <taxon>Bacillati</taxon>
        <taxon>Actinomycetota</taxon>
        <taxon>Coriobacteriia</taxon>
        <taxon>Eggerthellales</taxon>
        <taxon>Eggerthellaceae</taxon>
        <taxon>Adlercreutzia</taxon>
    </lineage>
</organism>
<feature type="domain" description="Thiamine phosphate synthase/TenI" evidence="5">
    <location>
        <begin position="20"/>
        <end position="200"/>
    </location>
</feature>
<dbReference type="Pfam" id="PF02581">
    <property type="entry name" value="TMP-TENI"/>
    <property type="match status" value="1"/>
</dbReference>
<feature type="binding site" evidence="2">
    <location>
        <position position="83"/>
    </location>
    <ligand>
        <name>Mg(2+)</name>
        <dbReference type="ChEBI" id="CHEBI:18420"/>
    </ligand>
</feature>
<keyword evidence="2 3" id="KW-0808">Transferase</keyword>